<accession>A0A9X1P6U6</accession>
<evidence type="ECO:0000259" key="4">
    <source>
        <dbReference type="Pfam" id="PF01420"/>
    </source>
</evidence>
<dbReference type="AlphaFoldDB" id="A0A9X1P6U6"/>
<dbReference type="GO" id="GO:0003677">
    <property type="term" value="F:DNA binding"/>
    <property type="evidence" value="ECO:0007669"/>
    <property type="project" value="UniProtKB-KW"/>
</dbReference>
<evidence type="ECO:0000256" key="3">
    <source>
        <dbReference type="ARBA" id="ARBA00023125"/>
    </source>
</evidence>
<gene>
    <name evidence="5" type="ORF">LXM24_06990</name>
</gene>
<keyword evidence="3" id="KW-0238">DNA-binding</keyword>
<keyword evidence="6" id="KW-1185">Reference proteome</keyword>
<dbReference type="SUPFAM" id="SSF116734">
    <property type="entry name" value="DNA methylase specificity domain"/>
    <property type="match status" value="1"/>
</dbReference>
<dbReference type="GO" id="GO:0009307">
    <property type="term" value="P:DNA restriction-modification system"/>
    <property type="evidence" value="ECO:0007669"/>
    <property type="project" value="UniProtKB-KW"/>
</dbReference>
<organism evidence="5 6">
    <name type="scientific">Dyadobacter fanqingshengii</name>
    <dbReference type="NCBI Taxonomy" id="2906443"/>
    <lineage>
        <taxon>Bacteria</taxon>
        <taxon>Pseudomonadati</taxon>
        <taxon>Bacteroidota</taxon>
        <taxon>Cytophagia</taxon>
        <taxon>Cytophagales</taxon>
        <taxon>Spirosomataceae</taxon>
        <taxon>Dyadobacter</taxon>
    </lineage>
</organism>
<keyword evidence="2" id="KW-0680">Restriction system</keyword>
<dbReference type="GO" id="GO:0016787">
    <property type="term" value="F:hydrolase activity"/>
    <property type="evidence" value="ECO:0007669"/>
    <property type="project" value="UniProtKB-KW"/>
</dbReference>
<keyword evidence="5" id="KW-0378">Hydrolase</keyword>
<sequence>MSAQLFESTSYFDLADCELVELGAVASMTTGCQYPQFEWADEDLQPFALIEKIAGGNIMLGEPRFMRVSEREKWKFGFRQGDIIFIHNSSPAQLGKCVLFDLPEFVLHTKYLRLVANEHISGKFLLLMLNKLRSEGRFHRIAKQRGHVSYITIDDLKKLKIPVPGIEDQKQLLEMSESPFRLSAI</sequence>
<dbReference type="InterPro" id="IPR052021">
    <property type="entry name" value="Type-I_RS_S_subunit"/>
</dbReference>
<dbReference type="EMBL" id="JAJTTA010000002">
    <property type="protein sequence ID" value="MCF0039826.1"/>
    <property type="molecule type" value="Genomic_DNA"/>
</dbReference>
<protein>
    <submittedName>
        <fullName evidence="5">Restriction endonuclease subunit S</fullName>
        <ecNumber evidence="5">3.1.21.-</ecNumber>
    </submittedName>
</protein>
<comment type="similarity">
    <text evidence="1">Belongs to the type-I restriction system S methylase family.</text>
</comment>
<dbReference type="RefSeq" id="WP_234612265.1">
    <property type="nucleotide sequence ID" value="NZ_CP098806.1"/>
</dbReference>
<proteinExistence type="inferred from homology"/>
<dbReference type="Pfam" id="PF01420">
    <property type="entry name" value="Methylase_S"/>
    <property type="match status" value="1"/>
</dbReference>
<dbReference type="Gene3D" id="3.90.220.20">
    <property type="entry name" value="DNA methylase specificity domains"/>
    <property type="match status" value="1"/>
</dbReference>
<dbReference type="InterPro" id="IPR000055">
    <property type="entry name" value="Restrct_endonuc_typeI_TRD"/>
</dbReference>
<dbReference type="InterPro" id="IPR044946">
    <property type="entry name" value="Restrct_endonuc_typeI_TRD_sf"/>
</dbReference>
<dbReference type="PANTHER" id="PTHR30408:SF12">
    <property type="entry name" value="TYPE I RESTRICTION ENZYME MJAVIII SPECIFICITY SUBUNIT"/>
    <property type="match status" value="1"/>
</dbReference>
<name>A0A9X1P6U6_9BACT</name>
<dbReference type="GO" id="GO:0004519">
    <property type="term" value="F:endonuclease activity"/>
    <property type="evidence" value="ECO:0007669"/>
    <property type="project" value="UniProtKB-KW"/>
</dbReference>
<evidence type="ECO:0000256" key="2">
    <source>
        <dbReference type="ARBA" id="ARBA00022747"/>
    </source>
</evidence>
<dbReference type="Proteomes" id="UP001139700">
    <property type="component" value="Unassembled WGS sequence"/>
</dbReference>
<evidence type="ECO:0000313" key="5">
    <source>
        <dbReference type="EMBL" id="MCF0039826.1"/>
    </source>
</evidence>
<dbReference type="EC" id="3.1.21.-" evidence="5"/>
<evidence type="ECO:0000256" key="1">
    <source>
        <dbReference type="ARBA" id="ARBA00010923"/>
    </source>
</evidence>
<keyword evidence="5" id="KW-0255">Endonuclease</keyword>
<comment type="caution">
    <text evidence="5">The sequence shown here is derived from an EMBL/GenBank/DDBJ whole genome shotgun (WGS) entry which is preliminary data.</text>
</comment>
<dbReference type="PANTHER" id="PTHR30408">
    <property type="entry name" value="TYPE-1 RESTRICTION ENZYME ECOKI SPECIFICITY PROTEIN"/>
    <property type="match status" value="1"/>
</dbReference>
<evidence type="ECO:0000313" key="6">
    <source>
        <dbReference type="Proteomes" id="UP001139700"/>
    </source>
</evidence>
<feature type="domain" description="Type I restriction modification DNA specificity" evidence="4">
    <location>
        <begin position="75"/>
        <end position="173"/>
    </location>
</feature>
<keyword evidence="5" id="KW-0540">Nuclease</keyword>
<reference evidence="5" key="1">
    <citation type="submission" date="2021-12" db="EMBL/GenBank/DDBJ databases">
        <title>Novel species in genus Dyadobacter.</title>
        <authorList>
            <person name="Ma C."/>
        </authorList>
    </citation>
    <scope>NUCLEOTIDE SEQUENCE</scope>
    <source>
        <strain evidence="5">CY399</strain>
    </source>
</reference>